<keyword evidence="3" id="KW-1185">Reference proteome</keyword>
<dbReference type="AlphaFoldDB" id="A0A9Q0RM20"/>
<gene>
    <name evidence="2" type="ORF">RDWZM_005136</name>
</gene>
<comment type="caution">
    <text evidence="2">The sequence shown here is derived from an EMBL/GenBank/DDBJ whole genome shotgun (WGS) entry which is preliminary data.</text>
</comment>
<accession>A0A9Q0RM20</accession>
<organism evidence="2 3">
    <name type="scientific">Blomia tropicalis</name>
    <name type="common">Mite</name>
    <dbReference type="NCBI Taxonomy" id="40697"/>
    <lineage>
        <taxon>Eukaryota</taxon>
        <taxon>Metazoa</taxon>
        <taxon>Ecdysozoa</taxon>
        <taxon>Arthropoda</taxon>
        <taxon>Chelicerata</taxon>
        <taxon>Arachnida</taxon>
        <taxon>Acari</taxon>
        <taxon>Acariformes</taxon>
        <taxon>Sarcoptiformes</taxon>
        <taxon>Astigmata</taxon>
        <taxon>Glycyphagoidea</taxon>
        <taxon>Echimyopodidae</taxon>
        <taxon>Blomia</taxon>
    </lineage>
</organism>
<feature type="signal peptide" evidence="1">
    <location>
        <begin position="1"/>
        <end position="19"/>
    </location>
</feature>
<evidence type="ECO:0000256" key="1">
    <source>
        <dbReference type="SAM" id="SignalP"/>
    </source>
</evidence>
<sequence>MDHFILLIVSIFIINSVLGQEAIIWHTDVEAVCGSTSNTSCVDKHLGEIFSNLTGVHLQQPNSEHYIDNYFAYKPYQSTIEFDRNVAMNAIIKMSYNQSYNQSELDIINAFPRYPRLH</sequence>
<dbReference type="EMBL" id="JAPWDV010000002">
    <property type="protein sequence ID" value="KAJ6219324.1"/>
    <property type="molecule type" value="Genomic_DNA"/>
</dbReference>
<proteinExistence type="predicted"/>
<evidence type="ECO:0000313" key="2">
    <source>
        <dbReference type="EMBL" id="KAJ6219324.1"/>
    </source>
</evidence>
<evidence type="ECO:0000313" key="3">
    <source>
        <dbReference type="Proteomes" id="UP001142055"/>
    </source>
</evidence>
<feature type="chain" id="PRO_5040249615" evidence="1">
    <location>
        <begin position="20"/>
        <end position="118"/>
    </location>
</feature>
<protein>
    <submittedName>
        <fullName evidence="2">Uncharacterized protein</fullName>
    </submittedName>
</protein>
<name>A0A9Q0RM20_BLOTA</name>
<keyword evidence="1" id="KW-0732">Signal</keyword>
<dbReference type="Proteomes" id="UP001142055">
    <property type="component" value="Chromosome 2"/>
</dbReference>
<reference evidence="2" key="1">
    <citation type="submission" date="2022-12" db="EMBL/GenBank/DDBJ databases">
        <title>Genome assemblies of Blomia tropicalis.</title>
        <authorList>
            <person name="Cui Y."/>
        </authorList>
    </citation>
    <scope>NUCLEOTIDE SEQUENCE</scope>
    <source>
        <tissue evidence="2">Adult mites</tissue>
    </source>
</reference>